<dbReference type="EMBL" id="JBHSOW010000016">
    <property type="protein sequence ID" value="MFC5648506.1"/>
    <property type="molecule type" value="Genomic_DNA"/>
</dbReference>
<keyword evidence="2" id="KW-1185">Reference proteome</keyword>
<dbReference type="RefSeq" id="WP_379186961.1">
    <property type="nucleotide sequence ID" value="NZ_JBHSOW010000016.1"/>
</dbReference>
<organism evidence="1 2">
    <name type="scientific">Paenibacillus solisilvae</name>
    <dbReference type="NCBI Taxonomy" id="2486751"/>
    <lineage>
        <taxon>Bacteria</taxon>
        <taxon>Bacillati</taxon>
        <taxon>Bacillota</taxon>
        <taxon>Bacilli</taxon>
        <taxon>Bacillales</taxon>
        <taxon>Paenibacillaceae</taxon>
        <taxon>Paenibacillus</taxon>
    </lineage>
</organism>
<sequence length="68" mass="7716">MSSRDFRVHPFYEHTEPAFELLPAAIQSLTSLKEAFASVNEDFLAIELRTMLERLSEIHQLLADGPQG</sequence>
<protein>
    <submittedName>
        <fullName evidence="1">Uncharacterized protein</fullName>
    </submittedName>
</protein>
<dbReference type="Proteomes" id="UP001596047">
    <property type="component" value="Unassembled WGS sequence"/>
</dbReference>
<evidence type="ECO:0000313" key="1">
    <source>
        <dbReference type="EMBL" id="MFC5648506.1"/>
    </source>
</evidence>
<reference evidence="2" key="1">
    <citation type="journal article" date="2019" name="Int. J. Syst. Evol. Microbiol.">
        <title>The Global Catalogue of Microorganisms (GCM) 10K type strain sequencing project: providing services to taxonomists for standard genome sequencing and annotation.</title>
        <authorList>
            <consortium name="The Broad Institute Genomics Platform"/>
            <consortium name="The Broad Institute Genome Sequencing Center for Infectious Disease"/>
            <person name="Wu L."/>
            <person name="Ma J."/>
        </authorList>
    </citation>
    <scope>NUCLEOTIDE SEQUENCE [LARGE SCALE GENOMIC DNA]</scope>
    <source>
        <strain evidence="2">CGMCC 1.3240</strain>
    </source>
</reference>
<name>A0ABW0VVE1_9BACL</name>
<evidence type="ECO:0000313" key="2">
    <source>
        <dbReference type="Proteomes" id="UP001596047"/>
    </source>
</evidence>
<proteinExistence type="predicted"/>
<gene>
    <name evidence="1" type="ORF">ACFPYJ_05070</name>
</gene>
<comment type="caution">
    <text evidence="1">The sequence shown here is derived from an EMBL/GenBank/DDBJ whole genome shotgun (WGS) entry which is preliminary data.</text>
</comment>
<accession>A0ABW0VVE1</accession>